<dbReference type="SUPFAM" id="SSF63829">
    <property type="entry name" value="Calcium-dependent phosphotriesterase"/>
    <property type="match status" value="1"/>
</dbReference>
<organism evidence="1 2">
    <name type="scientific">Hypericibacter adhaerens</name>
    <dbReference type="NCBI Taxonomy" id="2602016"/>
    <lineage>
        <taxon>Bacteria</taxon>
        <taxon>Pseudomonadati</taxon>
        <taxon>Pseudomonadota</taxon>
        <taxon>Alphaproteobacteria</taxon>
        <taxon>Rhodospirillales</taxon>
        <taxon>Dongiaceae</taxon>
        <taxon>Hypericibacter</taxon>
    </lineage>
</organism>
<gene>
    <name evidence="1" type="ORF">FRZ61_01070</name>
</gene>
<dbReference type="AlphaFoldDB" id="A0A5J6MR87"/>
<dbReference type="RefSeq" id="WP_151114451.1">
    <property type="nucleotide sequence ID" value="NZ_CP042582.1"/>
</dbReference>
<protein>
    <recommendedName>
        <fullName evidence="3">Strictosidine synthase conserved region domain-containing protein</fullName>
    </recommendedName>
</protein>
<sequence>MNPLKKPLDRWLGRGEASITTPPMDGAFRPNDLLDSASAVAELPAPDCLAITSHGVVVSSGHSLFGIGKPGGAPVAFFDAEISALAGLPDGGAAVGLSDGRIAFVGGRHDGKTIGIGPGVRCITALASAPDGSLFVANGSASNGPAAWKRDLMEKNATGSVWRIEPAGGNPQQLAGNLAYPYGLIAEPGSIVVSESWRSSLTRIAPGAAGRSERILAHLPAYPSRLSRGADDRIWLALFAPRSQIVEFVLSEDRYRRRMISEIGADHWVAPCLRAGRSPKEPMQQGGMRQLGLLKPWSPSQSYGLVALLDRAYRPIASLHSRANGRRHGVTSCLAVGGQLLFSAKGDGVVASCAYEGLAS</sequence>
<dbReference type="Gene3D" id="2.120.10.30">
    <property type="entry name" value="TolB, C-terminal domain"/>
    <property type="match status" value="1"/>
</dbReference>
<evidence type="ECO:0000313" key="1">
    <source>
        <dbReference type="EMBL" id="QEX20192.1"/>
    </source>
</evidence>
<evidence type="ECO:0000313" key="2">
    <source>
        <dbReference type="Proteomes" id="UP000325797"/>
    </source>
</evidence>
<dbReference type="KEGG" id="hadh:FRZ61_01070"/>
<proteinExistence type="predicted"/>
<dbReference type="InterPro" id="IPR011042">
    <property type="entry name" value="6-blade_b-propeller_TolB-like"/>
</dbReference>
<dbReference type="Proteomes" id="UP000325797">
    <property type="component" value="Chromosome"/>
</dbReference>
<keyword evidence="2" id="KW-1185">Reference proteome</keyword>
<accession>A0A5J6MR87</accession>
<evidence type="ECO:0008006" key="3">
    <source>
        <dbReference type="Google" id="ProtNLM"/>
    </source>
</evidence>
<reference evidence="1 2" key="1">
    <citation type="submission" date="2019-08" db="EMBL/GenBank/DDBJ databases">
        <title>Hyperibacter terrae gen. nov., sp. nov. and Hyperibacter viscosus sp. nov., two new members in the family Rhodospirillaceae isolated from the rhizosphere of Hypericum perforatum.</title>
        <authorList>
            <person name="Noviana Z."/>
        </authorList>
    </citation>
    <scope>NUCLEOTIDE SEQUENCE [LARGE SCALE GENOMIC DNA]</scope>
    <source>
        <strain evidence="1 2">R5959</strain>
    </source>
</reference>
<dbReference type="OrthoDB" id="8872498at2"/>
<name>A0A5J6MR87_9PROT</name>
<dbReference type="EMBL" id="CP042582">
    <property type="protein sequence ID" value="QEX20192.1"/>
    <property type="molecule type" value="Genomic_DNA"/>
</dbReference>